<reference evidence="2" key="1">
    <citation type="submission" date="2020-01" db="EMBL/GenBank/DDBJ databases">
        <title>Identification and distribution of gene clusters putatively required for synthesis of sphingolipid metabolism inhibitors in phylogenetically diverse species of the filamentous fungus Fusarium.</title>
        <authorList>
            <person name="Kim H.-S."/>
            <person name="Busman M."/>
            <person name="Brown D.W."/>
            <person name="Divon H."/>
            <person name="Uhlig S."/>
            <person name="Proctor R.H."/>
        </authorList>
    </citation>
    <scope>NUCLEOTIDE SEQUENCE</scope>
    <source>
        <strain evidence="2">NRRL 53441</strain>
    </source>
</reference>
<name>A0A8H4NT05_9HYPO</name>
<evidence type="ECO:0000256" key="1">
    <source>
        <dbReference type="SAM" id="SignalP"/>
    </source>
</evidence>
<accession>A0A8H4NT05</accession>
<proteinExistence type="predicted"/>
<evidence type="ECO:0008006" key="4">
    <source>
        <dbReference type="Google" id="ProtNLM"/>
    </source>
</evidence>
<dbReference type="OrthoDB" id="5073523at2759"/>
<dbReference type="EMBL" id="JAADJG010000581">
    <property type="protein sequence ID" value="KAF4443206.1"/>
    <property type="molecule type" value="Genomic_DNA"/>
</dbReference>
<keyword evidence="3" id="KW-1185">Reference proteome</keyword>
<gene>
    <name evidence="2" type="ORF">F53441_11515</name>
</gene>
<evidence type="ECO:0000313" key="2">
    <source>
        <dbReference type="EMBL" id="KAF4443206.1"/>
    </source>
</evidence>
<comment type="caution">
    <text evidence="2">The sequence shown here is derived from an EMBL/GenBank/DDBJ whole genome shotgun (WGS) entry which is preliminary data.</text>
</comment>
<feature type="chain" id="PRO_5034673349" description="Cyanovirin-N domain-containing protein" evidence="1">
    <location>
        <begin position="19"/>
        <end position="109"/>
    </location>
</feature>
<evidence type="ECO:0000313" key="3">
    <source>
        <dbReference type="Proteomes" id="UP000605986"/>
    </source>
</evidence>
<keyword evidence="1" id="KW-0732">Signal</keyword>
<organism evidence="2 3">
    <name type="scientific">Fusarium austroafricanum</name>
    <dbReference type="NCBI Taxonomy" id="2364996"/>
    <lineage>
        <taxon>Eukaryota</taxon>
        <taxon>Fungi</taxon>
        <taxon>Dikarya</taxon>
        <taxon>Ascomycota</taxon>
        <taxon>Pezizomycotina</taxon>
        <taxon>Sordariomycetes</taxon>
        <taxon>Hypocreomycetidae</taxon>
        <taxon>Hypocreales</taxon>
        <taxon>Nectriaceae</taxon>
        <taxon>Fusarium</taxon>
        <taxon>Fusarium concolor species complex</taxon>
    </lineage>
</organism>
<feature type="signal peptide" evidence="1">
    <location>
        <begin position="1"/>
        <end position="18"/>
    </location>
</feature>
<sequence length="109" mass="11385">MRSTSLLTLAAATTGISAQYVSVKGWINLNCDGRAFSSANVGTGCVNIEKFPLTNINITVMNGCADGKVPIVKVSENDCANFETIDTLKGDVSCKSVGYAPQAFIASCN</sequence>
<dbReference type="Proteomes" id="UP000605986">
    <property type="component" value="Unassembled WGS sequence"/>
</dbReference>
<protein>
    <recommendedName>
        <fullName evidence="4">Cyanovirin-N domain-containing protein</fullName>
    </recommendedName>
</protein>
<dbReference type="AlphaFoldDB" id="A0A8H4NT05"/>